<organism evidence="2 3">
    <name type="scientific">Acinetobacter parvus DSM 16617 = CIP 108168</name>
    <dbReference type="NCBI Taxonomy" id="981333"/>
    <lineage>
        <taxon>Bacteria</taxon>
        <taxon>Pseudomonadati</taxon>
        <taxon>Pseudomonadota</taxon>
        <taxon>Gammaproteobacteria</taxon>
        <taxon>Moraxellales</taxon>
        <taxon>Moraxellaceae</taxon>
        <taxon>Acinetobacter</taxon>
    </lineage>
</organism>
<dbReference type="PATRIC" id="fig|981333.9.peg.260"/>
<keyword evidence="1" id="KW-0472">Membrane</keyword>
<proteinExistence type="predicted"/>
<evidence type="ECO:0000313" key="2">
    <source>
        <dbReference type="EMBL" id="ENU37465.1"/>
    </source>
</evidence>
<comment type="caution">
    <text evidence="2">The sequence shown here is derived from an EMBL/GenBank/DDBJ whole genome shotgun (WGS) entry which is preliminary data.</text>
</comment>
<name>N8QFW9_9GAMM</name>
<protein>
    <submittedName>
        <fullName evidence="2">Uncharacterized protein</fullName>
    </submittedName>
</protein>
<dbReference type="EMBL" id="APOM01000007">
    <property type="protein sequence ID" value="ENU37465.1"/>
    <property type="molecule type" value="Genomic_DNA"/>
</dbReference>
<evidence type="ECO:0000313" key="3">
    <source>
        <dbReference type="Proteomes" id="UP000023776"/>
    </source>
</evidence>
<reference evidence="2 3" key="1">
    <citation type="submission" date="2013-02" db="EMBL/GenBank/DDBJ databases">
        <title>The Genome Sequence of Acinetobacter parvus CIP 108168.</title>
        <authorList>
            <consortium name="The Broad Institute Genome Sequencing Platform"/>
            <consortium name="The Broad Institute Genome Sequencing Center for Infectious Disease"/>
            <person name="Cerqueira G."/>
            <person name="Feldgarden M."/>
            <person name="Courvalin P."/>
            <person name="Perichon B."/>
            <person name="Grillot-Courvalin C."/>
            <person name="Clermont D."/>
            <person name="Rocha E."/>
            <person name="Yoon E.-J."/>
            <person name="Nemec A."/>
            <person name="Walker B."/>
            <person name="Young S.K."/>
            <person name="Zeng Q."/>
            <person name="Gargeya S."/>
            <person name="Fitzgerald M."/>
            <person name="Haas B."/>
            <person name="Abouelleil A."/>
            <person name="Alvarado L."/>
            <person name="Arachchi H.M."/>
            <person name="Berlin A.M."/>
            <person name="Chapman S.B."/>
            <person name="Dewar J."/>
            <person name="Goldberg J."/>
            <person name="Griggs A."/>
            <person name="Gujja S."/>
            <person name="Hansen M."/>
            <person name="Howarth C."/>
            <person name="Imamovic A."/>
            <person name="Larimer J."/>
            <person name="McCowan C."/>
            <person name="Murphy C."/>
            <person name="Neiman D."/>
            <person name="Pearson M."/>
            <person name="Priest M."/>
            <person name="Roberts A."/>
            <person name="Saif S."/>
            <person name="Shea T."/>
            <person name="Sisk P."/>
            <person name="Sykes S."/>
            <person name="Wortman J."/>
            <person name="Nusbaum C."/>
            <person name="Birren B."/>
        </authorList>
    </citation>
    <scope>NUCLEOTIDE SEQUENCE [LARGE SCALE GENOMIC DNA]</scope>
    <source>
        <strain evidence="2 3">CIP 108168</strain>
    </source>
</reference>
<dbReference type="HOGENOM" id="CLU_2535013_0_0_6"/>
<dbReference type="AlphaFoldDB" id="N8QFW9"/>
<keyword evidence="1" id="KW-1133">Transmembrane helix</keyword>
<feature type="transmembrane region" description="Helical" evidence="1">
    <location>
        <begin position="12"/>
        <end position="32"/>
    </location>
</feature>
<gene>
    <name evidence="2" type="ORF">F988_00265</name>
</gene>
<sequence>MWKKLLKIGLILSSIFLLAFVFFIGFYLYMIYGVHPSDEGKTSISCIWENGELTAERITIIQGKRVMTQAQAEDCADLTHSMK</sequence>
<keyword evidence="1" id="KW-0812">Transmembrane</keyword>
<evidence type="ECO:0000256" key="1">
    <source>
        <dbReference type="SAM" id="Phobius"/>
    </source>
</evidence>
<dbReference type="Proteomes" id="UP000023776">
    <property type="component" value="Unassembled WGS sequence"/>
</dbReference>
<accession>N8QFW9</accession>
<keyword evidence="3" id="KW-1185">Reference proteome</keyword>